<dbReference type="SUPFAM" id="SSF52266">
    <property type="entry name" value="SGNH hydrolase"/>
    <property type="match status" value="1"/>
</dbReference>
<evidence type="ECO:0008006" key="5">
    <source>
        <dbReference type="Google" id="ProtNLM"/>
    </source>
</evidence>
<name>A0ABQ1AT36_9EURO</name>
<evidence type="ECO:0000313" key="3">
    <source>
        <dbReference type="EMBL" id="GFF87540.1"/>
    </source>
</evidence>
<accession>A0ABQ1AT36</accession>
<proteinExistence type="predicted"/>
<dbReference type="CDD" id="cd01846">
    <property type="entry name" value="fatty_acyltransferase_like"/>
    <property type="match status" value="1"/>
</dbReference>
<dbReference type="InterPro" id="IPR051058">
    <property type="entry name" value="GDSL_Est/Lipase"/>
</dbReference>
<evidence type="ECO:0000313" key="4">
    <source>
        <dbReference type="Proteomes" id="UP000465266"/>
    </source>
</evidence>
<keyword evidence="2" id="KW-0732">Signal</keyword>
<evidence type="ECO:0000256" key="2">
    <source>
        <dbReference type="SAM" id="SignalP"/>
    </source>
</evidence>
<reference evidence="3 4" key="1">
    <citation type="submission" date="2020-01" db="EMBL/GenBank/DDBJ databases">
        <title>Draft genome sequence of Aspergillus udagawae IFM 53868.</title>
        <authorList>
            <person name="Takahashi H."/>
            <person name="Yaguchi T."/>
        </authorList>
    </citation>
    <scope>NUCLEOTIDE SEQUENCE [LARGE SCALE GENOMIC DNA]</scope>
    <source>
        <strain evidence="3 4">IFM 53868</strain>
    </source>
</reference>
<evidence type="ECO:0000256" key="1">
    <source>
        <dbReference type="ARBA" id="ARBA00022801"/>
    </source>
</evidence>
<dbReference type="Gene3D" id="3.40.50.1110">
    <property type="entry name" value="SGNH hydrolase"/>
    <property type="match status" value="1"/>
</dbReference>
<dbReference type="Proteomes" id="UP000465266">
    <property type="component" value="Unassembled WGS sequence"/>
</dbReference>
<dbReference type="EMBL" id="BLKG01000050">
    <property type="protein sequence ID" value="GFF87540.1"/>
    <property type="molecule type" value="Genomic_DNA"/>
</dbReference>
<dbReference type="PANTHER" id="PTHR45648">
    <property type="entry name" value="GDSL LIPASE/ACYLHYDROLASE FAMILY PROTEIN (AFU_ORTHOLOGUE AFUA_4G14700)"/>
    <property type="match status" value="1"/>
</dbReference>
<dbReference type="InterPro" id="IPR001087">
    <property type="entry name" value="GDSL"/>
</dbReference>
<feature type="chain" id="PRO_5046218955" description="Thermolabile hemolysin" evidence="2">
    <location>
        <begin position="20"/>
        <end position="468"/>
    </location>
</feature>
<dbReference type="PANTHER" id="PTHR45648:SF22">
    <property type="entry name" value="GDSL LIPASE_ACYLHYDROLASE FAMILY PROTEIN (AFU_ORTHOLOGUE AFUA_4G14700)"/>
    <property type="match status" value="1"/>
</dbReference>
<organism evidence="3 4">
    <name type="scientific">Aspergillus udagawae</name>
    <dbReference type="NCBI Taxonomy" id="91492"/>
    <lineage>
        <taxon>Eukaryota</taxon>
        <taxon>Fungi</taxon>
        <taxon>Dikarya</taxon>
        <taxon>Ascomycota</taxon>
        <taxon>Pezizomycotina</taxon>
        <taxon>Eurotiomycetes</taxon>
        <taxon>Eurotiomycetidae</taxon>
        <taxon>Eurotiales</taxon>
        <taxon>Aspergillaceae</taxon>
        <taxon>Aspergillus</taxon>
        <taxon>Aspergillus subgen. Fumigati</taxon>
    </lineage>
</organism>
<keyword evidence="4" id="KW-1185">Reference proteome</keyword>
<keyword evidence="1" id="KW-0378">Hydrolase</keyword>
<dbReference type="Pfam" id="PF00657">
    <property type="entry name" value="Lipase_GDSL"/>
    <property type="match status" value="1"/>
</dbReference>
<protein>
    <recommendedName>
        <fullName evidence="5">Thermolabile hemolysin</fullName>
    </recommendedName>
</protein>
<gene>
    <name evidence="3" type="ORF">IFM53868_05181</name>
</gene>
<feature type="signal peptide" evidence="2">
    <location>
        <begin position="1"/>
        <end position="19"/>
    </location>
</feature>
<comment type="caution">
    <text evidence="3">The sequence shown here is derived from an EMBL/GenBank/DDBJ whole genome shotgun (WGS) entry which is preliminary data.</text>
</comment>
<dbReference type="InterPro" id="IPR036514">
    <property type="entry name" value="SGNH_hydro_sf"/>
</dbReference>
<sequence>MKLAFTLPVLALAPTATVGGPLQQRSLELLKKFTSLVVFGDSYTDNGIRSYKPPVAAESAKTSTGGRVWPSYIRQYTGANVYDYARSGAVCDAVIANTIRNGVKQNQIPSFLGDNGYVNNTTGEPALVNPPDETVYAIWIGTNDIGYGGFLTEVQPAGMPLTYLTDCLYAQLDRLYAIGARVFVLMNMAPLDLSPLYALPQNGGSVNAQYWTDKAAYDSNITRPSEKMRQYVTMVNAVYDYQTPYDVVVADRYPHSRFAVYDVHALMTDIWANPSQYLNGTAPYNLTSSVYRCGSPCASNAVRDSYLWYDDLHPSEQTDRIIAREFVNLVKGKNPHIQQRFEAEILHPIEDFQVSVTKEYTLLFKDAFPHRINEAAGLAEPQRAQAREGVVRLLQKIDTLSWNITAWAYQNAMIDLRQVDARENISTQGEAIWARRFRSIKEDIDAVLGQFSYDGHPLRYVGSLTHGI</sequence>